<name>A0AB33H9A3_CITFR</name>
<organism evidence="1 2">
    <name type="scientific">Citrobacter freundii</name>
    <dbReference type="NCBI Taxonomy" id="546"/>
    <lineage>
        <taxon>Bacteria</taxon>
        <taxon>Pseudomonadati</taxon>
        <taxon>Pseudomonadota</taxon>
        <taxon>Gammaproteobacteria</taxon>
        <taxon>Enterobacterales</taxon>
        <taxon>Enterobacteriaceae</taxon>
        <taxon>Citrobacter</taxon>
        <taxon>Citrobacter freundii complex</taxon>
    </lineage>
</organism>
<evidence type="ECO:0000313" key="2">
    <source>
        <dbReference type="Proteomes" id="UP000263627"/>
    </source>
</evidence>
<proteinExistence type="predicted"/>
<dbReference type="EMBL" id="CP032184">
    <property type="protein sequence ID" value="AXZ48722.1"/>
    <property type="molecule type" value="Genomic_DNA"/>
</dbReference>
<sequence length="96" mass="11325">MKIDSSNVRLCNIDDYLDFVLRISGRTNRRGSNLLFEGRENCSGYNINQYIFDGMTVQEYQHMIKTRFLEDDPQFSLTKHLKYDIEMGFIVLEGDM</sequence>
<dbReference type="Proteomes" id="UP000263627">
    <property type="component" value="Chromosome"/>
</dbReference>
<gene>
    <name evidence="1" type="ORF">AM363_18180</name>
</gene>
<protein>
    <submittedName>
        <fullName evidence="1">Uncharacterized protein</fullName>
    </submittedName>
</protein>
<dbReference type="AlphaFoldDB" id="A0AB33H9A3"/>
<accession>A0AB33H9A3</accession>
<evidence type="ECO:0000313" key="1">
    <source>
        <dbReference type="EMBL" id="AXZ48722.1"/>
    </source>
</evidence>
<dbReference type="RefSeq" id="WP_119174355.1">
    <property type="nucleotide sequence ID" value="NZ_CAXOKH010000008.1"/>
</dbReference>
<reference evidence="1 2" key="1">
    <citation type="submission" date="2018-09" db="EMBL/GenBank/DDBJ databases">
        <title>Whole genome sequencing of Citrobacter freundii AR_0116.</title>
        <authorList>
            <person name="Conlan S."/>
            <person name="Thomas P.J."/>
            <person name="Mullikin J."/>
            <person name="Frank K.M."/>
            <person name="Segre J.A."/>
        </authorList>
    </citation>
    <scope>NUCLEOTIDE SEQUENCE [LARGE SCALE GENOMIC DNA]</scope>
    <source>
        <strain evidence="1 2">AR_0116</strain>
    </source>
</reference>